<reference evidence="2" key="1">
    <citation type="submission" date="2022-06" db="EMBL/GenBank/DDBJ databases">
        <title>Complete genome sequences of two strains of the flax pathogen Septoria linicola.</title>
        <authorList>
            <person name="Lapalu N."/>
            <person name="Simon A."/>
            <person name="Demenou B."/>
            <person name="Paumier D."/>
            <person name="Guillot M.-P."/>
            <person name="Gout L."/>
            <person name="Valade R."/>
        </authorList>
    </citation>
    <scope>NUCLEOTIDE SEQUENCE</scope>
    <source>
        <strain evidence="2">SE15195</strain>
    </source>
</reference>
<dbReference type="InterPro" id="IPR043750">
    <property type="entry name" value="DUF5695"/>
</dbReference>
<evidence type="ECO:0000313" key="3">
    <source>
        <dbReference type="Proteomes" id="UP001056384"/>
    </source>
</evidence>
<evidence type="ECO:0000256" key="1">
    <source>
        <dbReference type="SAM" id="SignalP"/>
    </source>
</evidence>
<keyword evidence="1" id="KW-0732">Signal</keyword>
<proteinExistence type="predicted"/>
<accession>A0A9Q9EH08</accession>
<gene>
    <name evidence="2" type="ORF">Slin15195_G038540</name>
</gene>
<dbReference type="Proteomes" id="UP001056384">
    <property type="component" value="Chromosome 3"/>
</dbReference>
<evidence type="ECO:0000313" key="2">
    <source>
        <dbReference type="EMBL" id="USW50535.1"/>
    </source>
</evidence>
<dbReference type="Pfam" id="PF18951">
    <property type="entry name" value="DUF5695"/>
    <property type="match status" value="1"/>
</dbReference>
<protein>
    <submittedName>
        <fullName evidence="2">Uncharacterized protein</fullName>
    </submittedName>
</protein>
<feature type="signal peptide" evidence="1">
    <location>
        <begin position="1"/>
        <end position="19"/>
    </location>
</feature>
<dbReference type="OrthoDB" id="2730619at2759"/>
<organism evidence="2 3">
    <name type="scientific">Septoria linicola</name>
    <dbReference type="NCBI Taxonomy" id="215465"/>
    <lineage>
        <taxon>Eukaryota</taxon>
        <taxon>Fungi</taxon>
        <taxon>Dikarya</taxon>
        <taxon>Ascomycota</taxon>
        <taxon>Pezizomycotina</taxon>
        <taxon>Dothideomycetes</taxon>
        <taxon>Dothideomycetidae</taxon>
        <taxon>Mycosphaerellales</taxon>
        <taxon>Mycosphaerellaceae</taxon>
        <taxon>Septoria</taxon>
    </lineage>
</organism>
<feature type="chain" id="PRO_5040267513" evidence="1">
    <location>
        <begin position="20"/>
        <end position="933"/>
    </location>
</feature>
<sequence>MSLLKLTSVVLATLTGVRAASQNAIGSKGTYTIDTNGFTLQLDTANQVATALTSKAGPNAGNEPFNFLLSTNGRTDDGYYALGDIQIRMRPQNTNTWIDLASHNARKPVTVTPGPGGNNGVLTSADITASLGSNLPITVNRTWSRDQDSIVMTFNITNVGNTALQMGGVGIPMPYNDNWVGKDQAGTWTTSVVSDAAVSRDAGYVLTNRLTGNAPTLITTPVERTPLEQYRLNYVTQPDYPLQWLDKTPLDFNYEGVFSWWMATLGLGDLDEAAARDLGFTRGNEVNTPTDFLLQPRQSRIVGLRFHTSAGPRYVEQRLPAFGRPTIVGVPGFVASSNEQVKMIIRSTSAPSISNVSPANINFAGVQTVSQGVYSVTGTVNSGAYGQTRVTINFANGEVGTAHYNLINAAATQLDNLGAFRFSKQWFSNTSDYFGRAPGIITYDNKKQQQVVDSDRAWIAGLSDEAGTGAYVSAAAKQLSRPKKSEIAMLEQFAAKTLFGRLQVSTPGNTYGGVKKSLFYYDPALEGRGVYTPGIDHGGTWRKEEADKLSRSYNYPHPSVVYWTLYRLARNNVGLTTMPWTWYLDRAYDTIIGMRNNAGIGGDGYSQFGLMEGSYFLQILLDHEREGATNTTLSNRANDIRAFMKQRADIWKGETYPYASEFPWDNTAQEEVYLWSNYFGNTDTALKTIETLMAVMSSVPHWGYSGTGRDLWDFMYSAQPGPGARLERIFHHYKGAQSAYPLINQFMAYPTDIVMLRAGWGGVAGPLTSIGADGFGSTGFHTRPDYLSWDPYSGDNGVNIALHALSTRAIAVNDATIGGWAGFGAAVSTNGNVVTIRPNDSSRQRVFIADNALYMELDAGYFRSVTYDTSSKVVTVVLEANDGFTPNARLRSSTTAKTASSGTYRISGTYKTERGASVIPLGSGTTTVTLNRL</sequence>
<dbReference type="EMBL" id="CP099420">
    <property type="protein sequence ID" value="USW50535.1"/>
    <property type="molecule type" value="Genomic_DNA"/>
</dbReference>
<dbReference type="AlphaFoldDB" id="A0A9Q9EH08"/>
<keyword evidence="3" id="KW-1185">Reference proteome</keyword>
<name>A0A9Q9EH08_9PEZI</name>